<gene>
    <name evidence="2" type="ORF">DXN04_16720</name>
</gene>
<feature type="transmembrane region" description="Helical" evidence="1">
    <location>
        <begin position="7"/>
        <end position="27"/>
    </location>
</feature>
<organism evidence="2 3">
    <name type="scientific">Chitinophaga silvisoli</name>
    <dbReference type="NCBI Taxonomy" id="2291814"/>
    <lineage>
        <taxon>Bacteria</taxon>
        <taxon>Pseudomonadati</taxon>
        <taxon>Bacteroidota</taxon>
        <taxon>Chitinophagia</taxon>
        <taxon>Chitinophagales</taxon>
        <taxon>Chitinophagaceae</taxon>
        <taxon>Chitinophaga</taxon>
    </lineage>
</organism>
<comment type="caution">
    <text evidence="2">The sequence shown here is derived from an EMBL/GenBank/DDBJ whole genome shotgun (WGS) entry which is preliminary data.</text>
</comment>
<feature type="transmembrane region" description="Helical" evidence="1">
    <location>
        <begin position="39"/>
        <end position="64"/>
    </location>
</feature>
<keyword evidence="3" id="KW-1185">Reference proteome</keyword>
<feature type="transmembrane region" description="Helical" evidence="1">
    <location>
        <begin position="76"/>
        <end position="92"/>
    </location>
</feature>
<keyword evidence="1" id="KW-0472">Membrane</keyword>
<dbReference type="EMBL" id="QTJV01000006">
    <property type="protein sequence ID" value="RFM33603.1"/>
    <property type="molecule type" value="Genomic_DNA"/>
</dbReference>
<dbReference type="Proteomes" id="UP000261174">
    <property type="component" value="Unassembled WGS sequence"/>
</dbReference>
<evidence type="ECO:0000313" key="3">
    <source>
        <dbReference type="Proteomes" id="UP000261174"/>
    </source>
</evidence>
<protein>
    <submittedName>
        <fullName evidence="2">Uncharacterized protein</fullName>
    </submittedName>
</protein>
<dbReference type="OrthoDB" id="680057at2"/>
<dbReference type="AlphaFoldDB" id="A0A3E1P094"/>
<sequence length="93" mass="10786">MDRLRFFLKLAFICNLCFALAEVAQYIDFKGQGSELLKFVLPMGLIVAFPLNLITLIIAIVMLLRHKVRMADLPPFVFVVNLLVLLFQFYFLF</sequence>
<name>A0A3E1P094_9BACT</name>
<evidence type="ECO:0000256" key="1">
    <source>
        <dbReference type="SAM" id="Phobius"/>
    </source>
</evidence>
<keyword evidence="1" id="KW-1133">Transmembrane helix</keyword>
<dbReference type="RefSeq" id="WP_116854526.1">
    <property type="nucleotide sequence ID" value="NZ_QTJV01000006.1"/>
</dbReference>
<keyword evidence="1" id="KW-0812">Transmembrane</keyword>
<proteinExistence type="predicted"/>
<accession>A0A3E1P094</accession>
<reference evidence="2 3" key="1">
    <citation type="submission" date="2018-08" db="EMBL/GenBank/DDBJ databases">
        <title>Chitinophaga sp. K20C18050901, a novel bacterium isolated from forest soil.</title>
        <authorList>
            <person name="Wang C."/>
        </authorList>
    </citation>
    <scope>NUCLEOTIDE SEQUENCE [LARGE SCALE GENOMIC DNA]</scope>
    <source>
        <strain evidence="2 3">K20C18050901</strain>
    </source>
</reference>
<evidence type="ECO:0000313" key="2">
    <source>
        <dbReference type="EMBL" id="RFM33603.1"/>
    </source>
</evidence>